<dbReference type="Gene3D" id="3.40.50.300">
    <property type="entry name" value="P-loop containing nucleotide triphosphate hydrolases"/>
    <property type="match status" value="1"/>
</dbReference>
<reference evidence="9 10" key="1">
    <citation type="journal article" date="2016" name="Front. Microbiol.">
        <title>Genomic Resource of Rice Seed Associated Bacteria.</title>
        <authorList>
            <person name="Midha S."/>
            <person name="Bansal K."/>
            <person name="Sharma S."/>
            <person name="Kumar N."/>
            <person name="Patil P.P."/>
            <person name="Chaudhry V."/>
            <person name="Patil P.B."/>
        </authorList>
    </citation>
    <scope>NUCLEOTIDE SEQUENCE [LARGE SCALE GENOMIC DNA]</scope>
    <source>
        <strain evidence="9 10">NS226</strain>
    </source>
</reference>
<evidence type="ECO:0000256" key="7">
    <source>
        <dbReference type="ARBA" id="ARBA00023136"/>
    </source>
</evidence>
<dbReference type="Pfam" id="PF00005">
    <property type="entry name" value="ABC_tran"/>
    <property type="match status" value="1"/>
</dbReference>
<comment type="caution">
    <text evidence="9">The sequence shown here is derived from an EMBL/GenBank/DDBJ whole genome shotgun (WGS) entry which is preliminary data.</text>
</comment>
<dbReference type="OrthoDB" id="9797536at2"/>
<keyword evidence="7" id="KW-0472">Membrane</keyword>
<evidence type="ECO:0000256" key="3">
    <source>
        <dbReference type="ARBA" id="ARBA00022475"/>
    </source>
</evidence>
<dbReference type="Proteomes" id="UP000078272">
    <property type="component" value="Unassembled WGS sequence"/>
</dbReference>
<accession>A0A175R477</accession>
<dbReference type="InterPro" id="IPR003439">
    <property type="entry name" value="ABC_transporter-like_ATP-bd"/>
</dbReference>
<proteinExistence type="inferred from homology"/>
<feature type="domain" description="ABC transporter" evidence="8">
    <location>
        <begin position="17"/>
        <end position="238"/>
    </location>
</feature>
<keyword evidence="4" id="KW-0547">Nucleotide-binding</keyword>
<protein>
    <recommendedName>
        <fullName evidence="8">ABC transporter domain-containing protein</fullName>
    </recommendedName>
</protein>
<dbReference type="InterPro" id="IPR017871">
    <property type="entry name" value="ABC_transporter-like_CS"/>
</dbReference>
<keyword evidence="6" id="KW-1278">Translocase</keyword>
<gene>
    <name evidence="9" type="ORF">NS226_20320</name>
</gene>
<evidence type="ECO:0000256" key="2">
    <source>
        <dbReference type="ARBA" id="ARBA00022448"/>
    </source>
</evidence>
<sequence>MSAVRRSVEAASVGLPITLSGVSKGFGQTPVLRSFDLKIAAGEFVAVIGRSGGGKSTLLRLLAGLDHPDGGRVEMGGRAVAGISSNVRLLFQEPRLVPWLSVVDNVGLARGPRWREAAEAALADVGLTGRGGDWPSVLSGGQKQRVALARALVSQPDILLLDEPFGALDALTRLEMHRLLGTLWRARGFTTVLITHDVAEAVALADRVIVLKNGRIALDVEVELERPREDLADARATALQKRILAAV</sequence>
<dbReference type="InterPro" id="IPR050166">
    <property type="entry name" value="ABC_transporter_ATP-bind"/>
</dbReference>
<dbReference type="PATRIC" id="fig|401562.3.peg.4494"/>
<dbReference type="InterPro" id="IPR003593">
    <property type="entry name" value="AAA+_ATPase"/>
</dbReference>
<evidence type="ECO:0000256" key="1">
    <source>
        <dbReference type="ARBA" id="ARBA00005417"/>
    </source>
</evidence>
<keyword evidence="5" id="KW-0067">ATP-binding</keyword>
<evidence type="ECO:0000256" key="5">
    <source>
        <dbReference type="ARBA" id="ARBA00022840"/>
    </source>
</evidence>
<dbReference type="GO" id="GO:0005524">
    <property type="term" value="F:ATP binding"/>
    <property type="evidence" value="ECO:0007669"/>
    <property type="project" value="UniProtKB-KW"/>
</dbReference>
<dbReference type="PANTHER" id="PTHR42788">
    <property type="entry name" value="TAURINE IMPORT ATP-BINDING PROTEIN-RELATED"/>
    <property type="match status" value="1"/>
</dbReference>
<name>A0A175R477_9HYPH</name>
<dbReference type="PROSITE" id="PS00211">
    <property type="entry name" value="ABC_TRANSPORTER_1"/>
    <property type="match status" value="1"/>
</dbReference>
<dbReference type="PROSITE" id="PS50893">
    <property type="entry name" value="ABC_TRANSPORTER_2"/>
    <property type="match status" value="1"/>
</dbReference>
<dbReference type="InterPro" id="IPR027417">
    <property type="entry name" value="P-loop_NTPase"/>
</dbReference>
<dbReference type="PANTHER" id="PTHR42788:SF17">
    <property type="entry name" value="ALIPHATIC SULFONATES IMPORT ATP-BINDING PROTEIN SSUB"/>
    <property type="match status" value="1"/>
</dbReference>
<keyword evidence="2" id="KW-0813">Transport</keyword>
<dbReference type="SUPFAM" id="SSF52540">
    <property type="entry name" value="P-loop containing nucleoside triphosphate hydrolases"/>
    <property type="match status" value="1"/>
</dbReference>
<evidence type="ECO:0000256" key="4">
    <source>
        <dbReference type="ARBA" id="ARBA00022741"/>
    </source>
</evidence>
<organism evidence="9 10">
    <name type="scientific">Aureimonas ureilytica</name>
    <dbReference type="NCBI Taxonomy" id="401562"/>
    <lineage>
        <taxon>Bacteria</taxon>
        <taxon>Pseudomonadati</taxon>
        <taxon>Pseudomonadota</taxon>
        <taxon>Alphaproteobacteria</taxon>
        <taxon>Hyphomicrobiales</taxon>
        <taxon>Aurantimonadaceae</taxon>
        <taxon>Aureimonas</taxon>
    </lineage>
</organism>
<evidence type="ECO:0000256" key="6">
    <source>
        <dbReference type="ARBA" id="ARBA00022967"/>
    </source>
</evidence>
<dbReference type="AlphaFoldDB" id="A0A175R477"/>
<evidence type="ECO:0000313" key="9">
    <source>
        <dbReference type="EMBL" id="KTQ85292.1"/>
    </source>
</evidence>
<evidence type="ECO:0000313" key="10">
    <source>
        <dbReference type="Proteomes" id="UP000078272"/>
    </source>
</evidence>
<dbReference type="SMART" id="SM00382">
    <property type="entry name" value="AAA"/>
    <property type="match status" value="1"/>
</dbReference>
<evidence type="ECO:0000259" key="8">
    <source>
        <dbReference type="PROSITE" id="PS50893"/>
    </source>
</evidence>
<keyword evidence="3" id="KW-1003">Cell membrane</keyword>
<dbReference type="CDD" id="cd03293">
    <property type="entry name" value="ABC_NrtD_SsuB_transporters"/>
    <property type="match status" value="1"/>
</dbReference>
<dbReference type="RefSeq" id="WP_058636516.1">
    <property type="nucleotide sequence ID" value="NZ_LDPZ01000062.1"/>
</dbReference>
<dbReference type="GO" id="GO:0016887">
    <property type="term" value="F:ATP hydrolysis activity"/>
    <property type="evidence" value="ECO:0007669"/>
    <property type="project" value="InterPro"/>
</dbReference>
<comment type="similarity">
    <text evidence="1">Belongs to the ABC transporter superfamily.</text>
</comment>
<dbReference type="STRING" id="401562.NS365_07630"/>
<dbReference type="EMBL" id="LDPZ01000062">
    <property type="protein sequence ID" value="KTQ85292.1"/>
    <property type="molecule type" value="Genomic_DNA"/>
</dbReference>